<keyword evidence="4 12" id="KW-0547">Nucleotide-binding</keyword>
<feature type="region of interest" description="Disordered" evidence="13">
    <location>
        <begin position="362"/>
        <end position="388"/>
    </location>
</feature>
<feature type="transmembrane region" description="Helical" evidence="14">
    <location>
        <begin position="43"/>
        <end position="65"/>
    </location>
</feature>
<dbReference type="InterPro" id="IPR003593">
    <property type="entry name" value="AAA+_ATPase"/>
</dbReference>
<evidence type="ECO:0000256" key="1">
    <source>
        <dbReference type="ARBA" id="ARBA00004434"/>
    </source>
</evidence>
<dbReference type="GO" id="GO:0005743">
    <property type="term" value="C:mitochondrial inner membrane"/>
    <property type="evidence" value="ECO:0007669"/>
    <property type="project" value="UniProtKB-SubCell"/>
</dbReference>
<name>A0A9P9ECY1_9PLEO</name>
<evidence type="ECO:0000313" key="17">
    <source>
        <dbReference type="EMBL" id="KAH7135127.1"/>
    </source>
</evidence>
<comment type="caution">
    <text evidence="17">The sequence shown here is derived from an EMBL/GenBank/DDBJ whole genome shotgun (WGS) entry which is preliminary data.</text>
</comment>
<dbReference type="InterPro" id="IPR050747">
    <property type="entry name" value="Mitochondrial_chaperone_BCS1"/>
</dbReference>
<evidence type="ECO:0000313" key="18">
    <source>
        <dbReference type="Proteomes" id="UP000700596"/>
    </source>
</evidence>
<dbReference type="GO" id="GO:0016887">
    <property type="term" value="F:ATP hydrolysis activity"/>
    <property type="evidence" value="ECO:0007669"/>
    <property type="project" value="InterPro"/>
</dbReference>
<evidence type="ECO:0000256" key="2">
    <source>
        <dbReference type="ARBA" id="ARBA00007448"/>
    </source>
</evidence>
<keyword evidence="9" id="KW-0496">Mitochondrion</keyword>
<dbReference type="Pfam" id="PF00004">
    <property type="entry name" value="AAA"/>
    <property type="match status" value="2"/>
</dbReference>
<dbReference type="InterPro" id="IPR014851">
    <property type="entry name" value="BCS1_N"/>
</dbReference>
<sequence>MDFLRLQTLKFDEMNGTSNATASSIPSTLLDAFIPGYGIISQIVLRLLGFDIGLVVSGCLVVFGLTKGAQFFYAKSYELFSQYFMASIQIEEDDELFNQIMEWIAEQNMTKNSRDLMAVTKWVSAYEESDEEANASDEDVLDESGIFNFEKWASNIPPRYVPNFGSDRFYYNGRMFVFSRTRREKKSQSLWGRSEDQQLDIKCIGRSTEPIKELLNFIKCWTLTKDNKMTAIHRPAPKEERTNYAWDRQSLRPSRPMSSVSLDQTQKANVVMDINEYLHPASARWYAARGIPYRRGYLFYGPPGTGKTSLSFAVAGIFGLDIFCISLMEIGLSESDLNKLFAQLPRRCIVLLEDIDSAGLRRPDEPAEIKETEESASETSTDDGSMSKITKSEAAAKAVGPKQGGAGFRSLISLSGLLNAIDGVASHEGRVLIMTTNCPEKLDAALIRPGRVDLQVQFTLSTREQAADIFRRMYSTEVDERAEEKRLKDNEKKEKKTSTMVPKNQKWSGSKEDDEFLELLTRDPVLDIVEPEKLKEMAQAFADEIPEDKFSPAEIQGFLLMRKKEPSRALKDVAKWRDSLLEAKAKDTKVLDIQ</sequence>
<accession>A0A9P9ECY1</accession>
<feature type="region of interest" description="Disordered" evidence="13">
    <location>
        <begin position="481"/>
        <end position="508"/>
    </location>
</feature>
<feature type="domain" description="BCS1 N-terminal" evidence="16">
    <location>
        <begin position="63"/>
        <end position="260"/>
    </location>
</feature>
<comment type="subcellular location">
    <subcellularLocation>
        <location evidence="1">Mitochondrion inner membrane</location>
        <topology evidence="1">Single-pass membrane protein</topology>
    </subcellularLocation>
</comment>
<dbReference type="AlphaFoldDB" id="A0A9P9ECY1"/>
<keyword evidence="5" id="KW-0999">Mitochondrion inner membrane</keyword>
<dbReference type="PROSITE" id="PS00674">
    <property type="entry name" value="AAA"/>
    <property type="match status" value="1"/>
</dbReference>
<evidence type="ECO:0000256" key="8">
    <source>
        <dbReference type="ARBA" id="ARBA00022989"/>
    </source>
</evidence>
<dbReference type="Pfam" id="PF08740">
    <property type="entry name" value="BCS1_N"/>
    <property type="match status" value="1"/>
</dbReference>
<dbReference type="GO" id="GO:0005524">
    <property type="term" value="F:ATP binding"/>
    <property type="evidence" value="ECO:0007669"/>
    <property type="project" value="UniProtKB-KW"/>
</dbReference>
<dbReference type="InterPro" id="IPR057495">
    <property type="entry name" value="AAA_lid_BCS1"/>
</dbReference>
<evidence type="ECO:0000256" key="12">
    <source>
        <dbReference type="RuleBase" id="RU003651"/>
    </source>
</evidence>
<dbReference type="Pfam" id="PF25426">
    <property type="entry name" value="AAA_lid_BCS1"/>
    <property type="match status" value="1"/>
</dbReference>
<keyword evidence="10 14" id="KW-0472">Membrane</keyword>
<protein>
    <submittedName>
        <fullName evidence="17">BCS1 N terminal-domain-containing protein</fullName>
    </submittedName>
</protein>
<proteinExistence type="inferred from homology"/>
<dbReference type="EMBL" id="JAGMWT010000002">
    <property type="protein sequence ID" value="KAH7135127.1"/>
    <property type="molecule type" value="Genomic_DNA"/>
</dbReference>
<dbReference type="SMART" id="SM01024">
    <property type="entry name" value="BCS1_N"/>
    <property type="match status" value="1"/>
</dbReference>
<dbReference type="SMART" id="SM00382">
    <property type="entry name" value="AAA"/>
    <property type="match status" value="1"/>
</dbReference>
<feature type="domain" description="AAA+ ATPase" evidence="15">
    <location>
        <begin position="293"/>
        <end position="462"/>
    </location>
</feature>
<dbReference type="PANTHER" id="PTHR23070">
    <property type="entry name" value="BCS1 AAA-TYPE ATPASE"/>
    <property type="match status" value="1"/>
</dbReference>
<evidence type="ECO:0000256" key="13">
    <source>
        <dbReference type="SAM" id="MobiDB-lite"/>
    </source>
</evidence>
<dbReference type="Proteomes" id="UP000700596">
    <property type="component" value="Unassembled WGS sequence"/>
</dbReference>
<dbReference type="InterPro" id="IPR027417">
    <property type="entry name" value="P-loop_NTPase"/>
</dbReference>
<dbReference type="OrthoDB" id="10251412at2759"/>
<feature type="compositionally biased region" description="Polar residues" evidence="13">
    <location>
        <begin position="498"/>
        <end position="508"/>
    </location>
</feature>
<keyword evidence="3 14" id="KW-0812">Transmembrane</keyword>
<evidence type="ECO:0000256" key="9">
    <source>
        <dbReference type="ARBA" id="ARBA00023128"/>
    </source>
</evidence>
<gene>
    <name evidence="17" type="ORF">B0J11DRAFT_517676</name>
</gene>
<evidence type="ECO:0000256" key="10">
    <source>
        <dbReference type="ARBA" id="ARBA00023136"/>
    </source>
</evidence>
<evidence type="ECO:0000256" key="4">
    <source>
        <dbReference type="ARBA" id="ARBA00022741"/>
    </source>
</evidence>
<reference evidence="17" key="1">
    <citation type="journal article" date="2021" name="Nat. Commun.">
        <title>Genetic determinants of endophytism in the Arabidopsis root mycobiome.</title>
        <authorList>
            <person name="Mesny F."/>
            <person name="Miyauchi S."/>
            <person name="Thiergart T."/>
            <person name="Pickel B."/>
            <person name="Atanasova L."/>
            <person name="Karlsson M."/>
            <person name="Huettel B."/>
            <person name="Barry K.W."/>
            <person name="Haridas S."/>
            <person name="Chen C."/>
            <person name="Bauer D."/>
            <person name="Andreopoulos W."/>
            <person name="Pangilinan J."/>
            <person name="LaButti K."/>
            <person name="Riley R."/>
            <person name="Lipzen A."/>
            <person name="Clum A."/>
            <person name="Drula E."/>
            <person name="Henrissat B."/>
            <person name="Kohler A."/>
            <person name="Grigoriev I.V."/>
            <person name="Martin F.M."/>
            <person name="Hacquard S."/>
        </authorList>
    </citation>
    <scope>NUCLEOTIDE SEQUENCE</scope>
    <source>
        <strain evidence="17">MPI-CAGE-CH-0243</strain>
    </source>
</reference>
<evidence type="ECO:0000256" key="5">
    <source>
        <dbReference type="ARBA" id="ARBA00022792"/>
    </source>
</evidence>
<evidence type="ECO:0000256" key="7">
    <source>
        <dbReference type="ARBA" id="ARBA00022840"/>
    </source>
</evidence>
<keyword evidence="7 12" id="KW-0067">ATP-binding</keyword>
<feature type="compositionally biased region" description="Basic and acidic residues" evidence="13">
    <location>
        <begin position="362"/>
        <end position="373"/>
    </location>
</feature>
<keyword evidence="6" id="KW-0378">Hydrolase</keyword>
<dbReference type="Gene3D" id="3.40.50.300">
    <property type="entry name" value="P-loop containing nucleotide triphosphate hydrolases"/>
    <property type="match status" value="1"/>
</dbReference>
<evidence type="ECO:0000256" key="14">
    <source>
        <dbReference type="SAM" id="Phobius"/>
    </source>
</evidence>
<dbReference type="InterPro" id="IPR003959">
    <property type="entry name" value="ATPase_AAA_core"/>
</dbReference>
<evidence type="ECO:0000256" key="3">
    <source>
        <dbReference type="ARBA" id="ARBA00022692"/>
    </source>
</evidence>
<keyword evidence="8 14" id="KW-1133">Transmembrane helix</keyword>
<evidence type="ECO:0000259" key="16">
    <source>
        <dbReference type="SMART" id="SM01024"/>
    </source>
</evidence>
<keyword evidence="18" id="KW-1185">Reference proteome</keyword>
<evidence type="ECO:0000256" key="11">
    <source>
        <dbReference type="ARBA" id="ARBA00048778"/>
    </source>
</evidence>
<comment type="similarity">
    <text evidence="2">Belongs to the AAA ATPase family. BCS1 subfamily.</text>
</comment>
<feature type="compositionally biased region" description="Basic and acidic residues" evidence="13">
    <location>
        <begin position="481"/>
        <end position="497"/>
    </location>
</feature>
<organism evidence="17 18">
    <name type="scientific">Dendryphion nanum</name>
    <dbReference type="NCBI Taxonomy" id="256645"/>
    <lineage>
        <taxon>Eukaryota</taxon>
        <taxon>Fungi</taxon>
        <taxon>Dikarya</taxon>
        <taxon>Ascomycota</taxon>
        <taxon>Pezizomycotina</taxon>
        <taxon>Dothideomycetes</taxon>
        <taxon>Pleosporomycetidae</taxon>
        <taxon>Pleosporales</taxon>
        <taxon>Torulaceae</taxon>
        <taxon>Dendryphion</taxon>
    </lineage>
</organism>
<evidence type="ECO:0000259" key="15">
    <source>
        <dbReference type="SMART" id="SM00382"/>
    </source>
</evidence>
<evidence type="ECO:0000256" key="6">
    <source>
        <dbReference type="ARBA" id="ARBA00022801"/>
    </source>
</evidence>
<comment type="catalytic activity">
    <reaction evidence="11">
        <text>ATP + H2O = ADP + phosphate + H(+)</text>
        <dbReference type="Rhea" id="RHEA:13065"/>
        <dbReference type="ChEBI" id="CHEBI:15377"/>
        <dbReference type="ChEBI" id="CHEBI:15378"/>
        <dbReference type="ChEBI" id="CHEBI:30616"/>
        <dbReference type="ChEBI" id="CHEBI:43474"/>
        <dbReference type="ChEBI" id="CHEBI:456216"/>
    </reaction>
    <physiologicalReaction direction="left-to-right" evidence="11">
        <dbReference type="Rhea" id="RHEA:13066"/>
    </physiologicalReaction>
</comment>
<dbReference type="InterPro" id="IPR003960">
    <property type="entry name" value="ATPase_AAA_CS"/>
</dbReference>
<dbReference type="SUPFAM" id="SSF52540">
    <property type="entry name" value="P-loop containing nucleoside triphosphate hydrolases"/>
    <property type="match status" value="1"/>
</dbReference>